<dbReference type="PANTHER" id="PTHR12634:SF8">
    <property type="entry name" value="FIERY MOUNTAIN, ISOFORM D"/>
    <property type="match status" value="1"/>
</dbReference>
<dbReference type="InterPro" id="IPR016024">
    <property type="entry name" value="ARM-type_fold"/>
</dbReference>
<feature type="region of interest" description="Disordered" evidence="3">
    <location>
        <begin position="502"/>
        <end position="542"/>
    </location>
</feature>
<sequence length="840" mass="91601">MFWENATLPPEITEETTLEEFLDDDYVVQRVVSRSTNAIKYLLSEDRISRLIELVTDQSNITFDAVRFKRPSVAAELLSSDVPPLLDFIISPGEKPEKTDASATASTDVDNCVGSSDPPFSMPCVDRLLDFIDTAQPLNSLSASFFSKIMTNLLYFRANEVVPYLQKRTDFLPNLLRHIGTSAICDLLIDLAQQDNGQQHTVAQWFLDCNIIAQLLSALSPSSPLERQEYSARCLVELMSVYRNYVAVNAPEPPAGHKVGDGAEVVESPDTSNAFDSEKERVMFERALAVLDEFESEHFLGDVLDLIVDDASSSPSLRSFAIDVFLACIDKGKSSNGLPPGAGDDFKENPIGNLAAGLFNVQVPGMSGFMNRLATKANCPLLMARLRRVESTAAAMVIPRLPKLYSLLQSSECTRSSGQHYLAMPTTVGTLSPPLGKSRLAIVELVSVLCQLEYASLREAICQTRFLPCFMHLFESYPFNTLLHMAVTSMFRHLFSSPQVTASEGTKGDNASTLTSPTENANGCSSLDKTPEEANKQGSEEVPRERNIFVQHLLEDCHVIDWILRLSCIPNDKSNTTGEDSSAKCRLSSIRPKPGYSGHLWQIANIVSASVLSKDLPPDVASKWDSFVQNDLEAINEAQRITEDEAVAENTDDRSPFALGSLRIGGAGCQMAELFKILHGGADFQFITSGFRNGALGQGDGEEGAPRSDPNEDAFDDDDDVDGAEECEDHQAVEPNVSSDDEGAGGGGGGSDSSDEEILQSPLTIRQQRTNQAPATLHLPVNGIPFVKQMDASSPSWPPIFTPVDTPMIHSTADPEGERGSKVDNNEGWADFESASFERS</sequence>
<dbReference type="InterPro" id="IPR007587">
    <property type="entry name" value="SAPS"/>
</dbReference>
<feature type="compositionally biased region" description="Polar residues" evidence="3">
    <location>
        <begin position="502"/>
        <end position="528"/>
    </location>
</feature>
<comment type="similarity">
    <text evidence="1">Belongs to the SAPS family.</text>
</comment>
<feature type="compositionally biased region" description="Acidic residues" evidence="3">
    <location>
        <begin position="711"/>
        <end position="728"/>
    </location>
</feature>
<proteinExistence type="inferred from homology"/>
<dbReference type="GO" id="GO:0019903">
    <property type="term" value="F:protein phosphatase binding"/>
    <property type="evidence" value="ECO:0007669"/>
    <property type="project" value="InterPro"/>
</dbReference>
<dbReference type="WBParaSite" id="MCU_007020-RA">
    <property type="protein sequence ID" value="MCU_007020-RA"/>
    <property type="gene ID" value="MCU_007020"/>
</dbReference>
<accession>A0A5K3FBJ9</accession>
<keyword evidence="2" id="KW-0131">Cell cycle</keyword>
<feature type="compositionally biased region" description="Basic and acidic residues" evidence="3">
    <location>
        <begin position="816"/>
        <end position="825"/>
    </location>
</feature>
<organism evidence="4">
    <name type="scientific">Mesocestoides corti</name>
    <name type="common">Flatworm</name>
    <dbReference type="NCBI Taxonomy" id="53468"/>
    <lineage>
        <taxon>Eukaryota</taxon>
        <taxon>Metazoa</taxon>
        <taxon>Spiralia</taxon>
        <taxon>Lophotrochozoa</taxon>
        <taxon>Platyhelminthes</taxon>
        <taxon>Cestoda</taxon>
        <taxon>Eucestoda</taxon>
        <taxon>Cyclophyllidea</taxon>
        <taxon>Mesocestoididae</taxon>
        <taxon>Mesocestoides</taxon>
    </lineage>
</organism>
<dbReference type="AlphaFoldDB" id="A0A5K3FBJ9"/>
<feature type="region of interest" description="Disordered" evidence="3">
    <location>
        <begin position="790"/>
        <end position="840"/>
    </location>
</feature>
<dbReference type="Pfam" id="PF04499">
    <property type="entry name" value="SAPS"/>
    <property type="match status" value="1"/>
</dbReference>
<feature type="compositionally biased region" description="Polar residues" evidence="3">
    <location>
        <begin position="761"/>
        <end position="774"/>
    </location>
</feature>
<protein>
    <submittedName>
        <fullName evidence="4">Serine/threonine-protein phosphatase 6 regulatory subunit 3</fullName>
    </submittedName>
</protein>
<evidence type="ECO:0000256" key="2">
    <source>
        <dbReference type="ARBA" id="ARBA00023306"/>
    </source>
</evidence>
<reference evidence="4" key="1">
    <citation type="submission" date="2019-11" db="UniProtKB">
        <authorList>
            <consortium name="WormBaseParasite"/>
        </authorList>
    </citation>
    <scope>IDENTIFICATION</scope>
</reference>
<feature type="compositionally biased region" description="Basic and acidic residues" evidence="3">
    <location>
        <begin position="529"/>
        <end position="542"/>
    </location>
</feature>
<evidence type="ECO:0000256" key="3">
    <source>
        <dbReference type="SAM" id="MobiDB-lite"/>
    </source>
</evidence>
<evidence type="ECO:0000256" key="1">
    <source>
        <dbReference type="ARBA" id="ARBA00006180"/>
    </source>
</evidence>
<feature type="region of interest" description="Disordered" evidence="3">
    <location>
        <begin position="695"/>
        <end position="774"/>
    </location>
</feature>
<dbReference type="PANTHER" id="PTHR12634">
    <property type="entry name" value="SIT4 YEAST -ASSOCIATING PROTEIN-RELATED"/>
    <property type="match status" value="1"/>
</dbReference>
<dbReference type="SUPFAM" id="SSF48371">
    <property type="entry name" value="ARM repeat"/>
    <property type="match status" value="1"/>
</dbReference>
<dbReference type="GO" id="GO:0019888">
    <property type="term" value="F:protein phosphatase regulator activity"/>
    <property type="evidence" value="ECO:0007669"/>
    <property type="project" value="TreeGrafter"/>
</dbReference>
<evidence type="ECO:0000313" key="4">
    <source>
        <dbReference type="WBParaSite" id="MCU_007020-RA"/>
    </source>
</evidence>
<name>A0A5K3FBJ9_MESCO</name>